<dbReference type="InterPro" id="IPR000276">
    <property type="entry name" value="GPCR_Rhodpsn"/>
</dbReference>
<dbReference type="InterPro" id="IPR017452">
    <property type="entry name" value="GPCR_Rhodpsn_7TM"/>
</dbReference>
<feature type="transmembrane region" description="Helical" evidence="9">
    <location>
        <begin position="259"/>
        <end position="283"/>
    </location>
</feature>
<sequence length="486" mass="55160">MATPVKEMNSAIQLCTDKRMANPSMETEVDTEMTARELSYVIEVAIYAFAMILGCGAFIYTAKRLFSNYRRHLIIAARLMSFKISLTIADLIVLFVYAPTQIIWISTYYWYGGDVLCRTTKFLNTFSLHLTANMQVLIAADRLYITSHLRKIHQESRYTAYQMISVAWMLAIACAIPQLLVFHVSTYTPNGEPQCVSIWTIVRYYRHIGGEISLHEGKEANSTDVLGASIGPKRMSADYYEWINDDHNTFEIFEHAYNILHLLSIYIVPYSIELFCYTAILILMKSIHMEARRESCSGGKTQRSMTMTVASYYGDNASTAESIDIYAKNDSREPVANKYKNRALSLIPVPIRECHALKIPQRLFGSLPSANFRRHWIGGFRHSVAAGSARSSLLIATHANSELDLSKQRFATALQDGEMKSAWQMTMSVARRRTRLKAFLMLTLNMIFWTPYCVLGIVSTLTVFDHSAYDFVNAFVVLNAVSNLLL</sequence>
<dbReference type="GO" id="GO:0007200">
    <property type="term" value="P:phospholipase C-activating G protein-coupled receptor signaling pathway"/>
    <property type="evidence" value="ECO:0007669"/>
    <property type="project" value="TreeGrafter"/>
</dbReference>
<dbReference type="WBParaSite" id="PgR031_g107_t02">
    <property type="protein sequence ID" value="PgR031_g107_t02"/>
    <property type="gene ID" value="PgR031_g107"/>
</dbReference>
<feature type="domain" description="G-protein coupled receptors family 1 profile" evidence="10">
    <location>
        <begin position="57"/>
        <end position="486"/>
    </location>
</feature>
<evidence type="ECO:0000256" key="5">
    <source>
        <dbReference type="ARBA" id="ARBA00023136"/>
    </source>
</evidence>
<feature type="transmembrane region" description="Helical" evidence="9">
    <location>
        <begin position="166"/>
        <end position="184"/>
    </location>
</feature>
<feature type="transmembrane region" description="Helical" evidence="9">
    <location>
        <begin position="82"/>
        <end position="106"/>
    </location>
</feature>
<keyword evidence="4" id="KW-0297">G-protein coupled receptor</keyword>
<dbReference type="AlphaFoldDB" id="A0A915B9P9"/>
<dbReference type="PROSITE" id="PS50262">
    <property type="entry name" value="G_PROTEIN_RECEP_F1_2"/>
    <property type="match status" value="1"/>
</dbReference>
<evidence type="ECO:0000256" key="7">
    <source>
        <dbReference type="ARBA" id="ARBA00023180"/>
    </source>
</evidence>
<dbReference type="GO" id="GO:0035025">
    <property type="term" value="P:positive regulation of Rho protein signal transduction"/>
    <property type="evidence" value="ECO:0007669"/>
    <property type="project" value="TreeGrafter"/>
</dbReference>
<evidence type="ECO:0000256" key="3">
    <source>
        <dbReference type="ARBA" id="ARBA00022989"/>
    </source>
</evidence>
<keyword evidence="11" id="KW-1185">Reference proteome</keyword>
<feature type="transmembrane region" description="Helical" evidence="9">
    <location>
        <begin position="40"/>
        <end position="61"/>
    </location>
</feature>
<keyword evidence="8" id="KW-0807">Transducer</keyword>
<keyword evidence="2 9" id="KW-0812">Transmembrane</keyword>
<feature type="transmembrane region" description="Helical" evidence="9">
    <location>
        <begin position="438"/>
        <end position="461"/>
    </location>
</feature>
<evidence type="ECO:0000256" key="6">
    <source>
        <dbReference type="ARBA" id="ARBA00023170"/>
    </source>
</evidence>
<evidence type="ECO:0000259" key="10">
    <source>
        <dbReference type="PROSITE" id="PS50262"/>
    </source>
</evidence>
<dbReference type="Pfam" id="PF00001">
    <property type="entry name" value="7tm_1"/>
    <property type="match status" value="1"/>
</dbReference>
<organism evidence="11 13">
    <name type="scientific">Parascaris univalens</name>
    <name type="common">Nematode worm</name>
    <dbReference type="NCBI Taxonomy" id="6257"/>
    <lineage>
        <taxon>Eukaryota</taxon>
        <taxon>Metazoa</taxon>
        <taxon>Ecdysozoa</taxon>
        <taxon>Nematoda</taxon>
        <taxon>Chromadorea</taxon>
        <taxon>Rhabditida</taxon>
        <taxon>Spirurina</taxon>
        <taxon>Ascaridomorpha</taxon>
        <taxon>Ascaridoidea</taxon>
        <taxon>Ascarididae</taxon>
        <taxon>Parascaris</taxon>
    </lineage>
</organism>
<keyword evidence="5 9" id="KW-0472">Membrane</keyword>
<evidence type="ECO:0000313" key="13">
    <source>
        <dbReference type="WBParaSite" id="PgR031_g107_t02"/>
    </source>
</evidence>
<evidence type="ECO:0000313" key="11">
    <source>
        <dbReference type="Proteomes" id="UP000887569"/>
    </source>
</evidence>
<dbReference type="SUPFAM" id="SSF81321">
    <property type="entry name" value="Family A G protein-coupled receptor-like"/>
    <property type="match status" value="1"/>
</dbReference>
<dbReference type="GO" id="GO:0004930">
    <property type="term" value="F:G protein-coupled receptor activity"/>
    <property type="evidence" value="ECO:0007669"/>
    <property type="project" value="UniProtKB-KW"/>
</dbReference>
<comment type="subcellular location">
    <subcellularLocation>
        <location evidence="1">Membrane</location>
        <topology evidence="1">Multi-pass membrane protein</topology>
    </subcellularLocation>
</comment>
<keyword evidence="3 9" id="KW-1133">Transmembrane helix</keyword>
<keyword evidence="7" id="KW-0325">Glycoprotein</keyword>
<dbReference type="PANTHER" id="PTHR24232:SF53">
    <property type="entry name" value="G-PROTEIN COUPLED RECEPTORS FAMILY 1 PROFILE DOMAIN-CONTAINING PROTEIN"/>
    <property type="match status" value="1"/>
</dbReference>
<evidence type="ECO:0000256" key="8">
    <source>
        <dbReference type="ARBA" id="ARBA00023224"/>
    </source>
</evidence>
<proteinExistence type="predicted"/>
<keyword evidence="6" id="KW-0675">Receptor</keyword>
<name>A0A915B9P9_PARUN</name>
<reference evidence="12 13" key="1">
    <citation type="submission" date="2022-11" db="UniProtKB">
        <authorList>
            <consortium name="WormBaseParasite"/>
        </authorList>
    </citation>
    <scope>IDENTIFICATION</scope>
</reference>
<evidence type="ECO:0000256" key="9">
    <source>
        <dbReference type="SAM" id="Phobius"/>
    </source>
</evidence>
<evidence type="ECO:0000256" key="1">
    <source>
        <dbReference type="ARBA" id="ARBA00004141"/>
    </source>
</evidence>
<dbReference type="GO" id="GO:0005886">
    <property type="term" value="C:plasma membrane"/>
    <property type="evidence" value="ECO:0007669"/>
    <property type="project" value="TreeGrafter"/>
</dbReference>
<evidence type="ECO:0000256" key="4">
    <source>
        <dbReference type="ARBA" id="ARBA00023040"/>
    </source>
</evidence>
<dbReference type="Proteomes" id="UP000887569">
    <property type="component" value="Unplaced"/>
</dbReference>
<dbReference type="PRINTS" id="PR00237">
    <property type="entry name" value="GPCRRHODOPSN"/>
</dbReference>
<evidence type="ECO:0000313" key="12">
    <source>
        <dbReference type="WBParaSite" id="PgR031_g107_t01"/>
    </source>
</evidence>
<dbReference type="WBParaSite" id="PgR031_g107_t01">
    <property type="protein sequence ID" value="PgR031_g107_t01"/>
    <property type="gene ID" value="PgR031_g107"/>
</dbReference>
<dbReference type="Gene3D" id="1.20.1070.10">
    <property type="entry name" value="Rhodopsin 7-helix transmembrane proteins"/>
    <property type="match status" value="1"/>
</dbReference>
<accession>A0A915B9P9</accession>
<evidence type="ECO:0000256" key="2">
    <source>
        <dbReference type="ARBA" id="ARBA00022692"/>
    </source>
</evidence>
<protein>
    <submittedName>
        <fullName evidence="12 13">G-protein coupled receptors family 1 profile domain-containing protein</fullName>
    </submittedName>
</protein>
<dbReference type="PANTHER" id="PTHR24232">
    <property type="entry name" value="G-PROTEIN COUPLED RECEPTOR"/>
    <property type="match status" value="1"/>
</dbReference>